<feature type="domain" description="2EXR" evidence="1">
    <location>
        <begin position="9"/>
        <end position="79"/>
    </location>
</feature>
<accession>A0A9P9F5F0</accession>
<dbReference type="PANTHER" id="PTHR35910">
    <property type="entry name" value="2EXR DOMAIN-CONTAINING PROTEIN"/>
    <property type="match status" value="1"/>
</dbReference>
<proteinExistence type="predicted"/>
<keyword evidence="3" id="KW-1185">Reference proteome</keyword>
<sequence>MEAPPSPSFKPFSRLPLELRRQIWELAHSFSDAVPGVCVLPEDFDPHADQLTVHNPHSALMGTNHEARQIALDLVPLERKYNPETDILYVGSDAFYRFCDMCREDDWPSVIRHLALALPVAEKGLWLPIAMERLDKLQKISVVYPKATGKVDLHDDVVLPNEAHKVLRTFTADEIAAFRISADYIYETHGGDIPIVWTKSTSEHLDFVRGELTRWARQEKPPCWDEETDRLRLAFDARCFGAALSFRSTQDTVSTIRSKRGGADHRGGRFGLL</sequence>
<comment type="caution">
    <text evidence="2">The sequence shown here is derived from an EMBL/GenBank/DDBJ whole genome shotgun (WGS) entry which is preliminary data.</text>
</comment>
<organism evidence="2 3">
    <name type="scientific">Dactylonectria macrodidyma</name>
    <dbReference type="NCBI Taxonomy" id="307937"/>
    <lineage>
        <taxon>Eukaryota</taxon>
        <taxon>Fungi</taxon>
        <taxon>Dikarya</taxon>
        <taxon>Ascomycota</taxon>
        <taxon>Pezizomycotina</taxon>
        <taxon>Sordariomycetes</taxon>
        <taxon>Hypocreomycetidae</taxon>
        <taxon>Hypocreales</taxon>
        <taxon>Nectriaceae</taxon>
        <taxon>Dactylonectria</taxon>
    </lineage>
</organism>
<dbReference type="Pfam" id="PF20150">
    <property type="entry name" value="2EXR"/>
    <property type="match status" value="1"/>
</dbReference>
<gene>
    <name evidence="2" type="ORF">EDB81DRAFT_841082</name>
</gene>
<evidence type="ECO:0000313" key="3">
    <source>
        <dbReference type="Proteomes" id="UP000738349"/>
    </source>
</evidence>
<dbReference type="InterPro" id="IPR045518">
    <property type="entry name" value="2EXR"/>
</dbReference>
<evidence type="ECO:0000259" key="1">
    <source>
        <dbReference type="Pfam" id="PF20150"/>
    </source>
</evidence>
<evidence type="ECO:0000313" key="2">
    <source>
        <dbReference type="EMBL" id="KAH7152610.1"/>
    </source>
</evidence>
<dbReference type="EMBL" id="JAGMUV010000006">
    <property type="protein sequence ID" value="KAH7152610.1"/>
    <property type="molecule type" value="Genomic_DNA"/>
</dbReference>
<dbReference type="AlphaFoldDB" id="A0A9P9F5F0"/>
<protein>
    <recommendedName>
        <fullName evidence="1">2EXR domain-containing protein</fullName>
    </recommendedName>
</protein>
<reference evidence="2" key="1">
    <citation type="journal article" date="2021" name="Nat. Commun.">
        <title>Genetic determinants of endophytism in the Arabidopsis root mycobiome.</title>
        <authorList>
            <person name="Mesny F."/>
            <person name="Miyauchi S."/>
            <person name="Thiergart T."/>
            <person name="Pickel B."/>
            <person name="Atanasova L."/>
            <person name="Karlsson M."/>
            <person name="Huettel B."/>
            <person name="Barry K.W."/>
            <person name="Haridas S."/>
            <person name="Chen C."/>
            <person name="Bauer D."/>
            <person name="Andreopoulos W."/>
            <person name="Pangilinan J."/>
            <person name="LaButti K."/>
            <person name="Riley R."/>
            <person name="Lipzen A."/>
            <person name="Clum A."/>
            <person name="Drula E."/>
            <person name="Henrissat B."/>
            <person name="Kohler A."/>
            <person name="Grigoriev I.V."/>
            <person name="Martin F.M."/>
            <person name="Hacquard S."/>
        </authorList>
    </citation>
    <scope>NUCLEOTIDE SEQUENCE</scope>
    <source>
        <strain evidence="2">MPI-CAGE-AT-0147</strain>
    </source>
</reference>
<dbReference type="Proteomes" id="UP000738349">
    <property type="component" value="Unassembled WGS sequence"/>
</dbReference>
<dbReference type="PANTHER" id="PTHR35910:SF1">
    <property type="entry name" value="2EXR DOMAIN-CONTAINING PROTEIN"/>
    <property type="match status" value="1"/>
</dbReference>
<name>A0A9P9F5F0_9HYPO</name>
<dbReference type="OrthoDB" id="3473305at2759"/>